<feature type="transmembrane region" description="Helical" evidence="7">
    <location>
        <begin position="256"/>
        <end position="275"/>
    </location>
</feature>
<dbReference type="Pfam" id="PF07690">
    <property type="entry name" value="MFS_1"/>
    <property type="match status" value="1"/>
</dbReference>
<accession>A0A336M5Y2</accession>
<dbReference type="PANTHER" id="PTHR11662:SF40">
    <property type="entry name" value="MAJOR FACILITATOR SUPERFAMILY (MFS) PROFILE DOMAIN-CONTAINING PROTEIN"/>
    <property type="match status" value="1"/>
</dbReference>
<feature type="transmembrane region" description="Helical" evidence="7">
    <location>
        <begin position="109"/>
        <end position="130"/>
    </location>
</feature>
<proteinExistence type="predicted"/>
<evidence type="ECO:0000256" key="2">
    <source>
        <dbReference type="ARBA" id="ARBA00022448"/>
    </source>
</evidence>
<gene>
    <name evidence="9" type="primary">CSON010637</name>
</gene>
<feature type="transmembrane region" description="Helical" evidence="7">
    <location>
        <begin position="197"/>
        <end position="215"/>
    </location>
</feature>
<dbReference type="EMBL" id="UFQT01000438">
    <property type="protein sequence ID" value="SSX24299.1"/>
    <property type="molecule type" value="Genomic_DNA"/>
</dbReference>
<dbReference type="InterPro" id="IPR050382">
    <property type="entry name" value="MFS_Na/Anion_cotransporter"/>
</dbReference>
<evidence type="ECO:0000256" key="1">
    <source>
        <dbReference type="ARBA" id="ARBA00004141"/>
    </source>
</evidence>
<dbReference type="GO" id="GO:0016020">
    <property type="term" value="C:membrane"/>
    <property type="evidence" value="ECO:0007669"/>
    <property type="project" value="UniProtKB-SubCell"/>
</dbReference>
<dbReference type="InterPro" id="IPR036259">
    <property type="entry name" value="MFS_trans_sf"/>
</dbReference>
<evidence type="ECO:0000256" key="7">
    <source>
        <dbReference type="SAM" id="Phobius"/>
    </source>
</evidence>
<evidence type="ECO:0000256" key="6">
    <source>
        <dbReference type="ARBA" id="ARBA00023136"/>
    </source>
</evidence>
<name>A0A336M5Y2_CULSO</name>
<dbReference type="FunFam" id="1.20.1250.20:FF:000003">
    <property type="entry name" value="Solute carrier family 17 member 3"/>
    <property type="match status" value="1"/>
</dbReference>
<evidence type="ECO:0000313" key="9">
    <source>
        <dbReference type="EMBL" id="SSX24299.1"/>
    </source>
</evidence>
<feature type="transmembrane region" description="Helical" evidence="7">
    <location>
        <begin position="173"/>
        <end position="191"/>
    </location>
</feature>
<feature type="transmembrane region" description="Helical" evidence="7">
    <location>
        <begin position="424"/>
        <end position="442"/>
    </location>
</feature>
<feature type="transmembrane region" description="Helical" evidence="7">
    <location>
        <begin position="336"/>
        <end position="353"/>
    </location>
</feature>
<dbReference type="InterPro" id="IPR011701">
    <property type="entry name" value="MFS"/>
</dbReference>
<dbReference type="PANTHER" id="PTHR11662">
    <property type="entry name" value="SOLUTE CARRIER FAMILY 17"/>
    <property type="match status" value="1"/>
</dbReference>
<feature type="domain" description="Major facilitator superfamily (MFS) profile" evidence="8">
    <location>
        <begin position="35"/>
        <end position="448"/>
    </location>
</feature>
<dbReference type="SUPFAM" id="SSF103473">
    <property type="entry name" value="MFS general substrate transporter"/>
    <property type="match status" value="1"/>
</dbReference>
<evidence type="ECO:0000259" key="8">
    <source>
        <dbReference type="PROSITE" id="PS50850"/>
    </source>
</evidence>
<feature type="transmembrane region" description="Helical" evidence="7">
    <location>
        <begin position="77"/>
        <end position="97"/>
    </location>
</feature>
<comment type="subcellular location">
    <subcellularLocation>
        <location evidence="1">Membrane</location>
        <topology evidence="1">Multi-pass membrane protein</topology>
    </subcellularLocation>
</comment>
<dbReference type="PROSITE" id="PS50850">
    <property type="entry name" value="MFS"/>
    <property type="match status" value="1"/>
</dbReference>
<feature type="transmembrane region" description="Helical" evidence="7">
    <location>
        <begin position="30"/>
        <end position="57"/>
    </location>
</feature>
<dbReference type="VEuPathDB" id="VectorBase:CSON010637"/>
<dbReference type="FunFam" id="1.20.1250.20:FF:000423">
    <property type="entry name" value="Putative inorganic phosphate cotransporter-like Protein"/>
    <property type="match status" value="1"/>
</dbReference>
<evidence type="ECO:0000256" key="4">
    <source>
        <dbReference type="ARBA" id="ARBA00022847"/>
    </source>
</evidence>
<dbReference type="GO" id="GO:0015293">
    <property type="term" value="F:symporter activity"/>
    <property type="evidence" value="ECO:0007669"/>
    <property type="project" value="UniProtKB-KW"/>
</dbReference>
<keyword evidence="5 7" id="KW-1133">Transmembrane helix</keyword>
<keyword evidence="3 7" id="KW-0812">Transmembrane</keyword>
<evidence type="ECO:0000256" key="3">
    <source>
        <dbReference type="ARBA" id="ARBA00022692"/>
    </source>
</evidence>
<dbReference type="OMA" id="SAWIVIA"/>
<dbReference type="AlphaFoldDB" id="A0A336M5Y2"/>
<keyword evidence="2" id="KW-0813">Transport</keyword>
<reference evidence="9" key="1">
    <citation type="submission" date="2018-07" db="EMBL/GenBank/DDBJ databases">
        <authorList>
            <person name="Quirk P.G."/>
            <person name="Krulwich T.A."/>
        </authorList>
    </citation>
    <scope>NUCLEOTIDE SEQUENCE</scope>
</reference>
<dbReference type="Gene3D" id="1.20.1250.20">
    <property type="entry name" value="MFS general substrate transporter like domains"/>
    <property type="match status" value="2"/>
</dbReference>
<feature type="transmembrane region" description="Helical" evidence="7">
    <location>
        <begin position="390"/>
        <end position="412"/>
    </location>
</feature>
<evidence type="ECO:0000256" key="5">
    <source>
        <dbReference type="ARBA" id="ARBA00022989"/>
    </source>
</evidence>
<keyword evidence="4" id="KW-0769">Symport</keyword>
<sequence>MNSTNNLSADNPSQEEQKLKLWKLWLLRRYSVCFMLGLGVLISFIMRLNLSIAIIPMTSNSTKNDLPDFDWNSSEQGIILSAIFVGQLLSQLPAGIFANRCNGARILGFSNTISSIISVLTPVIVFNFYTMVGVRILQGFFAGMFLPLQMSVIAKWSPVNERAKMTLFSNTGYYFASVVTFSLSGIISDYLGWRNVFYISGLVGLTWSLFWLIFYDETPQKDKRITEVERQYIVNSLGNQSKRGIKIPWLAIFKSVPFWSIIVAILTQSWILFALNTHMPTFFSQTMNIQTTKTGFYSSIPYLINGTVAMISGILSDRLISTRYFTTVQVRKLFTCVPAFVVTLLLVCLNFWMSPVLSIVILTLVLVCCALAQAGYYVNFVDIAPQFTGILLGIAFTIAIGLGAFSPTVIGMVVQHGTVEEWKVVFYIFAVVSFTGGLIYALTADAEVQQWANIPKDVESNTIVVKEIAKMLDDNKYQT</sequence>
<feature type="transmembrane region" description="Helical" evidence="7">
    <location>
        <begin position="295"/>
        <end position="315"/>
    </location>
</feature>
<feature type="transmembrane region" description="Helical" evidence="7">
    <location>
        <begin position="136"/>
        <end position="153"/>
    </location>
</feature>
<organism evidence="9">
    <name type="scientific">Culicoides sonorensis</name>
    <name type="common">Biting midge</name>
    <dbReference type="NCBI Taxonomy" id="179676"/>
    <lineage>
        <taxon>Eukaryota</taxon>
        <taxon>Metazoa</taxon>
        <taxon>Ecdysozoa</taxon>
        <taxon>Arthropoda</taxon>
        <taxon>Hexapoda</taxon>
        <taxon>Insecta</taxon>
        <taxon>Pterygota</taxon>
        <taxon>Neoptera</taxon>
        <taxon>Endopterygota</taxon>
        <taxon>Diptera</taxon>
        <taxon>Nematocera</taxon>
        <taxon>Chironomoidea</taxon>
        <taxon>Ceratopogonidae</taxon>
        <taxon>Ceratopogoninae</taxon>
        <taxon>Culicoides</taxon>
        <taxon>Monoculicoides</taxon>
    </lineage>
</organism>
<dbReference type="GO" id="GO:0006820">
    <property type="term" value="P:monoatomic anion transport"/>
    <property type="evidence" value="ECO:0007669"/>
    <property type="project" value="TreeGrafter"/>
</dbReference>
<feature type="transmembrane region" description="Helical" evidence="7">
    <location>
        <begin position="359"/>
        <end position="378"/>
    </location>
</feature>
<dbReference type="InterPro" id="IPR020846">
    <property type="entry name" value="MFS_dom"/>
</dbReference>
<protein>
    <submittedName>
        <fullName evidence="9">CSON010637 protein</fullName>
    </submittedName>
</protein>
<keyword evidence="6 7" id="KW-0472">Membrane</keyword>